<comment type="caution">
    <text evidence="1">The sequence shown here is derived from an EMBL/GenBank/DDBJ whole genome shotgun (WGS) entry which is preliminary data.</text>
</comment>
<sequence>MSKKPPTSDGQVIKAEEATDRRRPRRPHREDTDAQTPAASHAIGYESEIGPDPSTRTAQIERTTALPSRGRGTQGSDNRPHEQQDAEEVQVSNSGPAIDTSADNKAKVPKGADNARKKPGSEHDRQTTKHKGQAGQDGLRDRRVNPPAEAGGSDVNPDQAQSATTADKVDELSTTQSYLATFYTPATTLATALAVLSGPEQQSQVVGSSPGAFCAMSAGSTVKNASDQQGQSSTNHSANQEQTSPAPDVCRASSSGATSGEIEKQNQEPVKAPEGTTSASAADQVCFAARSSDANAAGTPEGAMSDSPCTPTTKAFKEVATILTMSPLRFPGMRKDDRIGMSVLTIVGIALTVAGILVVIGFLITTRRSVTNLKNYCDTEGCLYHAWTLTRKLNHSIDPCDDFTAYVCSAWAPSGMYSDQAKSPIDGILYARFIGFREMLAKGARQLPVGEKARAMHDACMDSAAEAAANMEEFRRLMQAMRLSWPEPPGKDSNALGLLLSLAYQWQVPLWLVINTPALQKTDWRLSVRPGDYIPLLKNQYVSVTSGDAYVGYWIGFYNAFRTRTSTPLTKPQIERVADAEGRILEQLHKAFISKKKIPAVLPLAVVGNFTAPVSSSEWLEQLTLSLAFSPKFVASDQIAVSDTGFLAALGGLFANYTHQRLIQQLSWLFVQTYAPISDRKLQKVRYGNTWKADMYRPILCAHQVESSMKMLVFALNYVSGYTKRDTELVNDGLTSLIYAASSKINSSGWLDEESKERAAKKIHSVLTFLWPAKQWIRNEFLSSLYDDYPSAEETFGDYWIKARFAVAKHDRTAEFEATLNLPSNIPPPNFGYDYVTNSVSLPIGIVDRPLYYGDGNKAMFYGGLGFLMALQIAAALDSVGITWDAEEKKVGSIIASDASMKAFKAKDGCLEDQGIQSIFPEVPALEIAYAAFQRAVRSDKDGVPALPGLSPDKVFFMTLCYMACHTLNAKDAFGADCHKAVRNSPAFQAAFRCPSGSKMNPTSKCSFFD</sequence>
<organism evidence="1 2">
    <name type="scientific">Dermacentor silvarum</name>
    <name type="common">Tick</name>
    <dbReference type="NCBI Taxonomy" id="543639"/>
    <lineage>
        <taxon>Eukaryota</taxon>
        <taxon>Metazoa</taxon>
        <taxon>Ecdysozoa</taxon>
        <taxon>Arthropoda</taxon>
        <taxon>Chelicerata</taxon>
        <taxon>Arachnida</taxon>
        <taxon>Acari</taxon>
        <taxon>Parasitiformes</taxon>
        <taxon>Ixodida</taxon>
        <taxon>Ixodoidea</taxon>
        <taxon>Ixodidae</taxon>
        <taxon>Rhipicephalinae</taxon>
        <taxon>Dermacentor</taxon>
    </lineage>
</organism>
<reference evidence="1" key="1">
    <citation type="submission" date="2020-05" db="EMBL/GenBank/DDBJ databases">
        <title>Large-scale comparative analyses of tick genomes elucidate their genetic diversity and vector capacities.</title>
        <authorList>
            <person name="Jia N."/>
            <person name="Wang J."/>
            <person name="Shi W."/>
            <person name="Du L."/>
            <person name="Sun Y."/>
            <person name="Zhan W."/>
            <person name="Jiang J."/>
            <person name="Wang Q."/>
            <person name="Zhang B."/>
            <person name="Ji P."/>
            <person name="Sakyi L.B."/>
            <person name="Cui X."/>
            <person name="Yuan T."/>
            <person name="Jiang B."/>
            <person name="Yang W."/>
            <person name="Lam T.T.-Y."/>
            <person name="Chang Q."/>
            <person name="Ding S."/>
            <person name="Wang X."/>
            <person name="Zhu J."/>
            <person name="Ruan X."/>
            <person name="Zhao L."/>
            <person name="Wei J."/>
            <person name="Que T."/>
            <person name="Du C."/>
            <person name="Cheng J."/>
            <person name="Dai P."/>
            <person name="Han X."/>
            <person name="Huang E."/>
            <person name="Gao Y."/>
            <person name="Liu J."/>
            <person name="Shao H."/>
            <person name="Ye R."/>
            <person name="Li L."/>
            <person name="Wei W."/>
            <person name="Wang X."/>
            <person name="Wang C."/>
            <person name="Yang T."/>
            <person name="Huo Q."/>
            <person name="Li W."/>
            <person name="Guo W."/>
            <person name="Chen H."/>
            <person name="Zhou L."/>
            <person name="Ni X."/>
            <person name="Tian J."/>
            <person name="Zhou Y."/>
            <person name="Sheng Y."/>
            <person name="Liu T."/>
            <person name="Pan Y."/>
            <person name="Xia L."/>
            <person name="Li J."/>
            <person name="Zhao F."/>
            <person name="Cao W."/>
        </authorList>
    </citation>
    <scope>NUCLEOTIDE SEQUENCE</scope>
    <source>
        <strain evidence="1">Dsil-2018</strain>
    </source>
</reference>
<proteinExistence type="predicted"/>
<gene>
    <name evidence="1" type="ORF">HPB49_023252</name>
</gene>
<protein>
    <submittedName>
        <fullName evidence="1">Uncharacterized protein</fullName>
    </submittedName>
</protein>
<name>A0ACB8CBY0_DERSI</name>
<evidence type="ECO:0000313" key="2">
    <source>
        <dbReference type="Proteomes" id="UP000821865"/>
    </source>
</evidence>
<dbReference type="EMBL" id="CM023477">
    <property type="protein sequence ID" value="KAH7938418.1"/>
    <property type="molecule type" value="Genomic_DNA"/>
</dbReference>
<accession>A0ACB8CBY0</accession>
<evidence type="ECO:0000313" key="1">
    <source>
        <dbReference type="EMBL" id="KAH7938418.1"/>
    </source>
</evidence>
<keyword evidence="2" id="KW-1185">Reference proteome</keyword>
<dbReference type="Proteomes" id="UP000821865">
    <property type="component" value="Chromosome 8"/>
</dbReference>